<dbReference type="SUPFAM" id="SSF48008">
    <property type="entry name" value="GntR ligand-binding domain-like"/>
    <property type="match status" value="1"/>
</dbReference>
<keyword evidence="7" id="KW-1185">Reference proteome</keyword>
<dbReference type="AlphaFoldDB" id="A0A7R7HZK3"/>
<feature type="domain" description="GntR C-terminal" evidence="5">
    <location>
        <begin position="103"/>
        <end position="225"/>
    </location>
</feature>
<protein>
    <recommendedName>
        <fullName evidence="5">GntR C-terminal domain-containing protein</fullName>
    </recommendedName>
</protein>
<evidence type="ECO:0000259" key="5">
    <source>
        <dbReference type="SMART" id="SM00895"/>
    </source>
</evidence>
<evidence type="ECO:0000313" key="7">
    <source>
        <dbReference type="Proteomes" id="UP000611640"/>
    </source>
</evidence>
<dbReference type="EMBL" id="AP023355">
    <property type="protein sequence ID" value="BCJ37193.1"/>
    <property type="molecule type" value="Genomic_DNA"/>
</dbReference>
<dbReference type="InterPro" id="IPR008920">
    <property type="entry name" value="TF_FadR/GntR_C"/>
</dbReference>
<keyword evidence="1" id="KW-0805">Transcription regulation</keyword>
<dbReference type="InterPro" id="IPR011711">
    <property type="entry name" value="GntR_C"/>
</dbReference>
<dbReference type="KEGG" id="atl:Athai_46960"/>
<dbReference type="PANTHER" id="PTHR43537">
    <property type="entry name" value="TRANSCRIPTIONAL REGULATOR, GNTR FAMILY"/>
    <property type="match status" value="1"/>
</dbReference>
<sequence>MVGPPAFLAVRVAPLPHVLDTTRLGLAALPDGPAVQTLNPSARIVRLPDTGASIGQLAWCRFQVGRSMVEKEPGMTTWAGTPGDEPAGTSVPADPRRPELIRYFLETSEVVGPAMAALAARRASHEEIRRMWALSIRVETADDDMEASVRSELAFHQELAQATHNPVLLSTYLTLLPTASACARVSLSVAGAPRRSGYWHRQISQAIESGDPQRAANTMCLHVRQLLAELGQAELLAPTDTAGPLWSDDAAN</sequence>
<dbReference type="Pfam" id="PF07729">
    <property type="entry name" value="FCD"/>
    <property type="match status" value="1"/>
</dbReference>
<dbReference type="GO" id="GO:0003677">
    <property type="term" value="F:DNA binding"/>
    <property type="evidence" value="ECO:0007669"/>
    <property type="project" value="UniProtKB-KW"/>
</dbReference>
<accession>A0A7R7HZK3</accession>
<feature type="region of interest" description="Disordered" evidence="4">
    <location>
        <begin position="74"/>
        <end position="93"/>
    </location>
</feature>
<name>A0A7R7HZK3_9ACTN</name>
<organism evidence="6 7">
    <name type="scientific">Actinocatenispora thailandica</name>
    <dbReference type="NCBI Taxonomy" id="227318"/>
    <lineage>
        <taxon>Bacteria</taxon>
        <taxon>Bacillati</taxon>
        <taxon>Actinomycetota</taxon>
        <taxon>Actinomycetes</taxon>
        <taxon>Micromonosporales</taxon>
        <taxon>Micromonosporaceae</taxon>
        <taxon>Actinocatenispora</taxon>
    </lineage>
</organism>
<dbReference type="PANTHER" id="PTHR43537:SF5">
    <property type="entry name" value="UXU OPERON TRANSCRIPTIONAL REGULATOR"/>
    <property type="match status" value="1"/>
</dbReference>
<dbReference type="SMART" id="SM00895">
    <property type="entry name" value="FCD"/>
    <property type="match status" value="1"/>
</dbReference>
<evidence type="ECO:0000256" key="4">
    <source>
        <dbReference type="SAM" id="MobiDB-lite"/>
    </source>
</evidence>
<gene>
    <name evidence="6" type="ORF">Athai_46960</name>
</gene>
<keyword evidence="2" id="KW-0238">DNA-binding</keyword>
<evidence type="ECO:0000256" key="1">
    <source>
        <dbReference type="ARBA" id="ARBA00023015"/>
    </source>
</evidence>
<evidence type="ECO:0000256" key="3">
    <source>
        <dbReference type="ARBA" id="ARBA00023163"/>
    </source>
</evidence>
<keyword evidence="3" id="KW-0804">Transcription</keyword>
<evidence type="ECO:0000313" key="6">
    <source>
        <dbReference type="EMBL" id="BCJ37193.1"/>
    </source>
</evidence>
<reference evidence="6 7" key="1">
    <citation type="submission" date="2020-08" db="EMBL/GenBank/DDBJ databases">
        <title>Whole genome shotgun sequence of Actinocatenispora thailandica NBRC 105041.</title>
        <authorList>
            <person name="Komaki H."/>
            <person name="Tamura T."/>
        </authorList>
    </citation>
    <scope>NUCLEOTIDE SEQUENCE [LARGE SCALE GENOMIC DNA]</scope>
    <source>
        <strain evidence="6 7">NBRC 105041</strain>
    </source>
</reference>
<dbReference type="Gene3D" id="1.20.120.530">
    <property type="entry name" value="GntR ligand-binding domain-like"/>
    <property type="match status" value="1"/>
</dbReference>
<proteinExistence type="predicted"/>
<evidence type="ECO:0000256" key="2">
    <source>
        <dbReference type="ARBA" id="ARBA00023125"/>
    </source>
</evidence>
<dbReference type="Proteomes" id="UP000611640">
    <property type="component" value="Chromosome"/>
</dbReference>